<dbReference type="OrthoDB" id="418634at2759"/>
<dbReference type="SUPFAM" id="SSF52540">
    <property type="entry name" value="P-loop containing nucleoside triphosphate hydrolases"/>
    <property type="match status" value="1"/>
</dbReference>
<dbReference type="Gene3D" id="2.30.42.10">
    <property type="match status" value="3"/>
</dbReference>
<dbReference type="OMA" id="QPVHRID"/>
<dbReference type="SMART" id="SM00228">
    <property type="entry name" value="PDZ"/>
    <property type="match status" value="3"/>
</dbReference>
<dbReference type="InterPro" id="IPR008144">
    <property type="entry name" value="Guanylate_kin-like_dom"/>
</dbReference>
<dbReference type="HOGENOM" id="CLU_001538_2_0_1"/>
<keyword evidence="1 2" id="KW-0728">SH3 domain</keyword>
<dbReference type="SMART" id="SM00326">
    <property type="entry name" value="SH3"/>
    <property type="match status" value="1"/>
</dbReference>
<dbReference type="InterPro" id="IPR027417">
    <property type="entry name" value="P-loop_NTPase"/>
</dbReference>
<dbReference type="PANTHER" id="PTHR13865">
    <property type="entry name" value="TIGHT JUNCTION PROTEIN"/>
    <property type="match status" value="1"/>
</dbReference>
<dbReference type="PROSITE" id="PS50002">
    <property type="entry name" value="SH3"/>
    <property type="match status" value="1"/>
</dbReference>
<evidence type="ECO:0000313" key="10">
    <source>
        <dbReference type="Proteomes" id="UP000009046"/>
    </source>
</evidence>
<proteinExistence type="predicted"/>
<dbReference type="PANTHER" id="PTHR13865:SF28">
    <property type="entry name" value="POLYCHAETOID, ISOFORM O"/>
    <property type="match status" value="1"/>
</dbReference>
<dbReference type="CDD" id="cd11859">
    <property type="entry name" value="SH3_ZO"/>
    <property type="match status" value="1"/>
</dbReference>
<dbReference type="GO" id="GO:0045216">
    <property type="term" value="P:cell-cell junction organization"/>
    <property type="evidence" value="ECO:0007669"/>
    <property type="project" value="TreeGrafter"/>
</dbReference>
<evidence type="ECO:0000313" key="8">
    <source>
        <dbReference type="EMBL" id="EEB15260.1"/>
    </source>
</evidence>
<feature type="domain" description="PDZ" evidence="6">
    <location>
        <begin position="119"/>
        <end position="194"/>
    </location>
</feature>
<feature type="compositionally biased region" description="Low complexity" evidence="3">
    <location>
        <begin position="912"/>
        <end position="927"/>
    </location>
</feature>
<dbReference type="EnsemblMetazoa" id="PHUM359090-RA">
    <property type="protein sequence ID" value="PHUM359090-PA"/>
    <property type="gene ID" value="PHUM359090"/>
</dbReference>
<evidence type="ECO:0000259" key="5">
    <source>
        <dbReference type="PROSITE" id="PS50052"/>
    </source>
</evidence>
<evidence type="ECO:0000259" key="7">
    <source>
        <dbReference type="PROSITE" id="PS51145"/>
    </source>
</evidence>
<dbReference type="InterPro" id="IPR001478">
    <property type="entry name" value="PDZ"/>
</dbReference>
<sequence>MTDYSHSLTHNGERIIWETHQVTLSRVPGYGFGIAVSGGRDNPHFANGDPSIAISDVLKAGPAEGKLMVNDCIISANGISLENVEYARAVQVLRDSGHTVALTVRRKIILPAPQPHTLRVQLNKTKKKDDFGLVLGCRIYVREFTRQDKENSVQEGDVLLKINNHSTDGLSLKEARKLIENTKEKLSLVVKRERRPGSGPGPGSGQQENATNNNTKDSQGNYLENFSGANYPTQNLYVQPPTRHAHQQHFDDKSNLAPRGRSRGPLLNDVSLSQLDRPSTPQNSAGNHHAHSRSRSGLEEPPRPPPPRTEDYYSSRRQLYEDDLLRSKHPVPDPRFISFQKDGSVGIRLTGGNESGIFVTAVQPGSPASLQGLQPGDKILKVNDMDMKGVTREEAVLFLLSLQDQIDLIVQHRMDEYEQVVQSQRGDSFYVKAHFNYDQPNKGEMCFRKGDVFRVVDTLHNGVVGSWQVFRIGRNNQEVQKGIIPNKARAEELATAQFNATKKELSASESRGSFFRRRRNSHRRSKSLSRDHWDDVVFSDSISKFPAYERVFLRHPGFIRPVVLFGPVADIARDKILKDFPDKFTSPQLDNNMEDAPKSQKSSGIIRLSAIREIMDRGKHALLDITPNAVDRLNYAQFYPIVIFLKAETKHVIKELRSAVSKGSHKSSKKLLEQCQKLEKVWGHTFSCFITLTSPESWYRKLRELIDKQQTSPVWMSETKPEEALSDDFLFPMTSRFSYASSPESDLDLSPEPRTGLQQTRPRGLVKSSSDPSIATQDDIPSYNAPPPYAPPNGYQQIIQELDYGRSGGLGRGTGGGGGGGVVAPPDKQRDKYPLTPPDRQAAPELPPRIDRTNKPPRANINASRTGQDKLFGKDGGPPSPTDPPNYINATPHMRAPSSSLERHNNNVKTQNSNSYDSMSSYDSYNNRFGPNAHDDLKSSNNNNNNNPSPRSHDPYRFTRSTAQPLSKEVIPPSNNNNGKLQNSDYQKYRGPEYGKPAPPPKTANHKPVPPPKPKNYRPPQQPPTDQSWGSSNHHSSQNDMNHWGPPGATSNHNHDGQRSQWRHPASPPGTMAKDHYQHAKSYSLAGGVDGNNYSHSIHHNGNLSPGKYSDVDMNNMKSDMISPTISPNRNSQYYYNMSPHSRHQDPPYSLNHNGGPGHNREVSGLDLANREQRGSAFELYKKPHYLEHNMRDRGMVNGKGNGGVVATARGIFTHEGGVLENQETGVSLRVPPGAIPHGVQQEIYFKVCRANEAHLPPLDADRGETLLSPLVMCGPQGLKFGIPVELRLPHRAANDDNDWSLALQAGSPSKWQKVVLDTGIVDSRNSNSVSVMVDHF</sequence>
<evidence type="ECO:0000256" key="3">
    <source>
        <dbReference type="SAM" id="MobiDB-lite"/>
    </source>
</evidence>
<dbReference type="InParanoid" id="E0VPF4"/>
<dbReference type="CDD" id="cd06727">
    <property type="entry name" value="PDZ1_ZO1-like"/>
    <property type="match status" value="1"/>
</dbReference>
<protein>
    <submittedName>
        <fullName evidence="8 9">Tight junction protein tama, putative</fullName>
    </submittedName>
</protein>
<dbReference type="Gene3D" id="2.30.30.40">
    <property type="entry name" value="SH3 Domains"/>
    <property type="match status" value="1"/>
</dbReference>
<dbReference type="Gene3D" id="3.40.50.300">
    <property type="entry name" value="P-loop containing nucleotide triphosphate hydrolases"/>
    <property type="match status" value="1"/>
</dbReference>
<feature type="compositionally biased region" description="Basic and acidic residues" evidence="3">
    <location>
        <begin position="296"/>
        <end position="313"/>
    </location>
</feature>
<dbReference type="InterPro" id="IPR036034">
    <property type="entry name" value="PDZ_sf"/>
</dbReference>
<feature type="compositionally biased region" description="Polar residues" evidence="3">
    <location>
        <begin position="756"/>
        <end position="776"/>
    </location>
</feature>
<dbReference type="GO" id="GO:0005923">
    <property type="term" value="C:bicellular tight junction"/>
    <property type="evidence" value="ECO:0007669"/>
    <property type="project" value="TreeGrafter"/>
</dbReference>
<evidence type="ECO:0000259" key="6">
    <source>
        <dbReference type="PROSITE" id="PS50106"/>
    </source>
</evidence>
<dbReference type="Proteomes" id="UP000009046">
    <property type="component" value="Unassembled WGS sequence"/>
</dbReference>
<dbReference type="CDD" id="cd06729">
    <property type="entry name" value="PDZ3_ZO1-like_domain"/>
    <property type="match status" value="1"/>
</dbReference>
<feature type="compositionally biased region" description="Polar residues" evidence="3">
    <location>
        <begin position="270"/>
        <end position="286"/>
    </location>
</feature>
<feature type="domain" description="PDZ" evidence="6">
    <location>
        <begin position="341"/>
        <end position="414"/>
    </location>
</feature>
<dbReference type="eggNOG" id="KOG3580">
    <property type="taxonomic scope" value="Eukaryota"/>
</dbReference>
<organism>
    <name type="scientific">Pediculus humanus subsp. corporis</name>
    <name type="common">Body louse</name>
    <dbReference type="NCBI Taxonomy" id="121224"/>
    <lineage>
        <taxon>Eukaryota</taxon>
        <taxon>Metazoa</taxon>
        <taxon>Ecdysozoa</taxon>
        <taxon>Arthropoda</taxon>
        <taxon>Hexapoda</taxon>
        <taxon>Insecta</taxon>
        <taxon>Pterygota</taxon>
        <taxon>Neoptera</taxon>
        <taxon>Paraneoptera</taxon>
        <taxon>Psocodea</taxon>
        <taxon>Troctomorpha</taxon>
        <taxon>Phthiraptera</taxon>
        <taxon>Anoplura</taxon>
        <taxon>Pediculidae</taxon>
        <taxon>Pediculus</taxon>
    </lineage>
</organism>
<dbReference type="PROSITE" id="PS50106">
    <property type="entry name" value="PDZ"/>
    <property type="match status" value="3"/>
</dbReference>
<dbReference type="GO" id="GO:0050839">
    <property type="term" value="F:cell adhesion molecule binding"/>
    <property type="evidence" value="ECO:0007669"/>
    <property type="project" value="TreeGrafter"/>
</dbReference>
<dbReference type="Pfam" id="PF00791">
    <property type="entry name" value="ZU5"/>
    <property type="match status" value="1"/>
</dbReference>
<feature type="compositionally biased region" description="Polar residues" evidence="3">
    <location>
        <begin position="206"/>
        <end position="237"/>
    </location>
</feature>
<name>E0VPF4_PEDHC</name>
<dbReference type="GO" id="GO:0005886">
    <property type="term" value="C:plasma membrane"/>
    <property type="evidence" value="ECO:0007669"/>
    <property type="project" value="TreeGrafter"/>
</dbReference>
<feature type="domain" description="PDZ" evidence="6">
    <location>
        <begin position="21"/>
        <end position="108"/>
    </location>
</feature>
<dbReference type="SUPFAM" id="SSF50156">
    <property type="entry name" value="PDZ domain-like"/>
    <property type="match status" value="3"/>
</dbReference>
<dbReference type="Gene3D" id="2.60.220.30">
    <property type="match status" value="1"/>
</dbReference>
<dbReference type="Pfam" id="PF07653">
    <property type="entry name" value="SH3_2"/>
    <property type="match status" value="1"/>
</dbReference>
<dbReference type="Pfam" id="PF00595">
    <property type="entry name" value="PDZ"/>
    <property type="match status" value="3"/>
</dbReference>
<dbReference type="KEGG" id="phu:Phum_PHUM359090"/>
<evidence type="ECO:0000256" key="1">
    <source>
        <dbReference type="ARBA" id="ARBA00022443"/>
    </source>
</evidence>
<dbReference type="FunCoup" id="E0VPF4">
    <property type="interactions" value="544"/>
</dbReference>
<feature type="domain" description="ZU5" evidence="7">
    <location>
        <begin position="1207"/>
        <end position="1337"/>
    </location>
</feature>
<dbReference type="PROSITE" id="PS51145">
    <property type="entry name" value="ZU5"/>
    <property type="match status" value="1"/>
</dbReference>
<keyword evidence="10" id="KW-1185">Reference proteome</keyword>
<feature type="compositionally biased region" description="Polar residues" evidence="3">
    <location>
        <begin position="1025"/>
        <end position="1041"/>
    </location>
</feature>
<feature type="region of interest" description="Disordered" evidence="3">
    <location>
        <begin position="741"/>
        <end position="1074"/>
    </location>
</feature>
<feature type="compositionally biased region" description="Pro residues" evidence="3">
    <location>
        <begin position="997"/>
        <end position="1014"/>
    </location>
</feature>
<accession>E0VPF4</accession>
<dbReference type="InterPro" id="IPR008145">
    <property type="entry name" value="GK/Ca_channel_bsu"/>
</dbReference>
<feature type="compositionally biased region" description="Low complexity" evidence="3">
    <location>
        <begin position="939"/>
        <end position="950"/>
    </location>
</feature>
<dbReference type="InterPro" id="IPR001452">
    <property type="entry name" value="SH3_domain"/>
</dbReference>
<dbReference type="Pfam" id="PF00625">
    <property type="entry name" value="Guanylate_kin"/>
    <property type="match status" value="1"/>
</dbReference>
<dbReference type="InterPro" id="IPR000906">
    <property type="entry name" value="ZU5_dom"/>
</dbReference>
<feature type="compositionally biased region" description="Gly residues" evidence="3">
    <location>
        <begin position="806"/>
        <end position="822"/>
    </location>
</feature>
<dbReference type="STRING" id="121224.E0VPF4"/>
<evidence type="ECO:0000256" key="2">
    <source>
        <dbReference type="PROSITE-ProRule" id="PRU00192"/>
    </source>
</evidence>
<evidence type="ECO:0000259" key="4">
    <source>
        <dbReference type="PROSITE" id="PS50002"/>
    </source>
</evidence>
<dbReference type="SMART" id="SM00218">
    <property type="entry name" value="ZU5"/>
    <property type="match status" value="1"/>
</dbReference>
<dbReference type="CDD" id="cd06728">
    <property type="entry name" value="PDZ2_ZO1-like_ds"/>
    <property type="match status" value="1"/>
</dbReference>
<dbReference type="EMBL" id="DS235366">
    <property type="protein sequence ID" value="EEB15260.1"/>
    <property type="molecule type" value="Genomic_DNA"/>
</dbReference>
<dbReference type="FunFam" id="2.30.42.10:FF:000138">
    <property type="entry name" value="Uncharacterized protein, isoform C"/>
    <property type="match status" value="1"/>
</dbReference>
<dbReference type="SUPFAM" id="SSF50044">
    <property type="entry name" value="SH3-domain"/>
    <property type="match status" value="1"/>
</dbReference>
<dbReference type="CTD" id="8233405"/>
<dbReference type="InterPro" id="IPR036028">
    <property type="entry name" value="SH3-like_dom_sf"/>
</dbReference>
<feature type="domain" description="Guanylate kinase-like" evidence="5">
    <location>
        <begin position="607"/>
        <end position="707"/>
    </location>
</feature>
<dbReference type="SMART" id="SM00072">
    <property type="entry name" value="GuKc"/>
    <property type="match status" value="1"/>
</dbReference>
<dbReference type="FunFam" id="2.30.42.10:FF:000029">
    <property type="entry name" value="tight junction protein ZO-1 isoform X1"/>
    <property type="match status" value="1"/>
</dbReference>
<feature type="compositionally biased region" description="Polar residues" evidence="3">
    <location>
        <begin position="973"/>
        <end position="986"/>
    </location>
</feature>
<reference evidence="9" key="3">
    <citation type="submission" date="2021-02" db="UniProtKB">
        <authorList>
            <consortium name="EnsemblMetazoa"/>
        </authorList>
    </citation>
    <scope>IDENTIFICATION</scope>
    <source>
        <strain evidence="9">USDA</strain>
    </source>
</reference>
<dbReference type="GO" id="GO:0150105">
    <property type="term" value="P:protein localization to cell-cell junction"/>
    <property type="evidence" value="ECO:0007669"/>
    <property type="project" value="TreeGrafter"/>
</dbReference>
<reference evidence="8" key="1">
    <citation type="submission" date="2007-04" db="EMBL/GenBank/DDBJ databases">
        <title>Annotation of Pediculus humanus corporis strain USDA.</title>
        <authorList>
            <person name="Kirkness E."/>
            <person name="Hannick L."/>
            <person name="Hass B."/>
            <person name="Bruggner R."/>
            <person name="Lawson D."/>
            <person name="Bidwell S."/>
            <person name="Joardar V."/>
            <person name="Caler E."/>
            <person name="Walenz B."/>
            <person name="Inman J."/>
            <person name="Schobel S."/>
            <person name="Galinsky K."/>
            <person name="Amedeo P."/>
            <person name="Strausberg R."/>
        </authorList>
    </citation>
    <scope>NUCLEOTIDE SEQUENCE</scope>
    <source>
        <strain evidence="8">USDA</strain>
    </source>
</reference>
<dbReference type="EMBL" id="AAZO01004173">
    <property type="status" value="NOT_ANNOTATED_CDS"/>
    <property type="molecule type" value="Genomic_DNA"/>
</dbReference>
<dbReference type="PROSITE" id="PS50052">
    <property type="entry name" value="GUANYLATE_KINASE_2"/>
    <property type="match status" value="1"/>
</dbReference>
<reference evidence="8" key="2">
    <citation type="submission" date="2007-04" db="EMBL/GenBank/DDBJ databases">
        <title>The genome of the human body louse.</title>
        <authorList>
            <consortium name="The Human Body Louse Genome Consortium"/>
            <person name="Kirkness E."/>
            <person name="Walenz B."/>
            <person name="Hass B."/>
            <person name="Bruggner R."/>
            <person name="Strausberg R."/>
        </authorList>
    </citation>
    <scope>NUCLEOTIDE SEQUENCE</scope>
    <source>
        <strain evidence="8">USDA</strain>
    </source>
</reference>
<dbReference type="GeneID" id="8233405"/>
<feature type="domain" description="SH3" evidence="4">
    <location>
        <begin position="426"/>
        <end position="494"/>
    </location>
</feature>
<gene>
    <name evidence="9" type="primary">8233405</name>
    <name evidence="8" type="ORF">Phum_PHUM359090</name>
</gene>
<dbReference type="VEuPathDB" id="VectorBase:PHUM359090"/>
<feature type="region of interest" description="Disordered" evidence="3">
    <location>
        <begin position="190"/>
        <end position="313"/>
    </location>
</feature>
<dbReference type="GO" id="GO:0098609">
    <property type="term" value="P:cell-cell adhesion"/>
    <property type="evidence" value="ECO:0007669"/>
    <property type="project" value="TreeGrafter"/>
</dbReference>
<dbReference type="RefSeq" id="XP_002427998.1">
    <property type="nucleotide sequence ID" value="XM_002427953.1"/>
</dbReference>
<evidence type="ECO:0000313" key="9">
    <source>
        <dbReference type="EnsemblMetazoa" id="PHUM359090-PA"/>
    </source>
</evidence>